<dbReference type="EMBL" id="CAEZYR010000002">
    <property type="protein sequence ID" value="CAB4725071.1"/>
    <property type="molecule type" value="Genomic_DNA"/>
</dbReference>
<dbReference type="PANTHER" id="PTHR46696:SF3">
    <property type="entry name" value="PULCHERRIMINIC ACID SYNTHASE"/>
    <property type="match status" value="1"/>
</dbReference>
<dbReference type="FunFam" id="1.10.630.10:FF:000018">
    <property type="entry name" value="Cytochrome P450 monooxygenase"/>
    <property type="match status" value="1"/>
</dbReference>
<dbReference type="EMBL" id="CAFBMH010000009">
    <property type="protein sequence ID" value="CAB4893592.1"/>
    <property type="molecule type" value="Genomic_DNA"/>
</dbReference>
<dbReference type="PRINTS" id="PR00359">
    <property type="entry name" value="BP450"/>
</dbReference>
<evidence type="ECO:0000256" key="5">
    <source>
        <dbReference type="ARBA" id="ARBA00023004"/>
    </source>
</evidence>
<dbReference type="SUPFAM" id="SSF48264">
    <property type="entry name" value="Cytochrome P450"/>
    <property type="match status" value="1"/>
</dbReference>
<keyword evidence="5" id="KW-0408">Iron</keyword>
<evidence type="ECO:0000256" key="1">
    <source>
        <dbReference type="ARBA" id="ARBA00010617"/>
    </source>
</evidence>
<reference evidence="8" key="1">
    <citation type="submission" date="2020-05" db="EMBL/GenBank/DDBJ databases">
        <authorList>
            <person name="Chiriac C."/>
            <person name="Salcher M."/>
            <person name="Ghai R."/>
            <person name="Kavagutti S V."/>
        </authorList>
    </citation>
    <scope>NUCLEOTIDE SEQUENCE</scope>
</reference>
<keyword evidence="4" id="KW-0560">Oxidoreductase</keyword>
<dbReference type="GO" id="GO:0005506">
    <property type="term" value="F:iron ion binding"/>
    <property type="evidence" value="ECO:0007669"/>
    <property type="project" value="InterPro"/>
</dbReference>
<sequence length="430" mass="47164">MGNDTSDSAAVFDAKNLLGGIGLVRDPHARLRELREECPVHAGSVSGIFGVVGSDNYLIPDDQQVSVFAYDDVDRGFRDAATLSNSYYVPSLRDVIGRTILEMDPPEHQRYRALLQGAFTKAEMVRWEADFVRGIVNRQIDQLAPLGKGDLASDFAFHYPISVIAVAVGLPVDHIPSFYEQSAKLTNVAIAAPERMAARDALSAVIEATVAERRAEPKDDLVSILVHAEVVMPDGARERLTDEEIVAFVRLLVPAGAQTTYRTLTNLLFALLTHPDQLELLRADRSLIPRAIEEGLRWEAPLLSFGRIATHDTEIAGHAVAAGATVNLCVHSANRDPQRWPEPDRFDITRPVRGHVSFGQGNHICLGIHFARMELRVALEVILDRLPGLRLAPDADDVHIGGLSTRSALRLPCEWDLPQATVPNARGSNQ</sequence>
<dbReference type="InterPro" id="IPR017972">
    <property type="entry name" value="Cyt_P450_CS"/>
</dbReference>
<evidence type="ECO:0000313" key="8">
    <source>
        <dbReference type="EMBL" id="CAB4835111.1"/>
    </source>
</evidence>
<comment type="similarity">
    <text evidence="1">Belongs to the cytochrome P450 family.</text>
</comment>
<dbReference type="GO" id="GO:0020037">
    <property type="term" value="F:heme binding"/>
    <property type="evidence" value="ECO:0007669"/>
    <property type="project" value="InterPro"/>
</dbReference>
<dbReference type="PROSITE" id="PS00086">
    <property type="entry name" value="CYTOCHROME_P450"/>
    <property type="match status" value="1"/>
</dbReference>
<dbReference type="InterPro" id="IPR002397">
    <property type="entry name" value="Cyt_P450_B"/>
</dbReference>
<evidence type="ECO:0000313" key="10">
    <source>
        <dbReference type="EMBL" id="CAB4980107.1"/>
    </source>
</evidence>
<dbReference type="GO" id="GO:0004497">
    <property type="term" value="F:monooxygenase activity"/>
    <property type="evidence" value="ECO:0007669"/>
    <property type="project" value="UniProtKB-KW"/>
</dbReference>
<evidence type="ECO:0000313" key="7">
    <source>
        <dbReference type="EMBL" id="CAB4725071.1"/>
    </source>
</evidence>
<evidence type="ECO:0000256" key="3">
    <source>
        <dbReference type="ARBA" id="ARBA00022723"/>
    </source>
</evidence>
<name>A0A6J7AQ71_9ZZZZ</name>
<dbReference type="EMBL" id="CAFABA010000113">
    <property type="protein sequence ID" value="CAB4835111.1"/>
    <property type="molecule type" value="Genomic_DNA"/>
</dbReference>
<dbReference type="Pfam" id="PF00067">
    <property type="entry name" value="p450"/>
    <property type="match status" value="1"/>
</dbReference>
<accession>A0A6J7AQ71</accession>
<dbReference type="InterPro" id="IPR036396">
    <property type="entry name" value="Cyt_P450_sf"/>
</dbReference>
<keyword evidence="6" id="KW-0503">Monooxygenase</keyword>
<evidence type="ECO:0000256" key="6">
    <source>
        <dbReference type="ARBA" id="ARBA00023033"/>
    </source>
</evidence>
<evidence type="ECO:0000256" key="4">
    <source>
        <dbReference type="ARBA" id="ARBA00023002"/>
    </source>
</evidence>
<protein>
    <submittedName>
        <fullName evidence="8">Unannotated protein</fullName>
    </submittedName>
</protein>
<dbReference type="AlphaFoldDB" id="A0A6J7AQ71"/>
<dbReference type="EMBL" id="CAFBOS010000011">
    <property type="protein sequence ID" value="CAB4980107.1"/>
    <property type="molecule type" value="Genomic_DNA"/>
</dbReference>
<proteinExistence type="inferred from homology"/>
<evidence type="ECO:0000256" key="2">
    <source>
        <dbReference type="ARBA" id="ARBA00022617"/>
    </source>
</evidence>
<keyword evidence="2" id="KW-0349">Heme</keyword>
<organism evidence="8">
    <name type="scientific">freshwater metagenome</name>
    <dbReference type="NCBI Taxonomy" id="449393"/>
    <lineage>
        <taxon>unclassified sequences</taxon>
        <taxon>metagenomes</taxon>
        <taxon>ecological metagenomes</taxon>
    </lineage>
</organism>
<dbReference type="GO" id="GO:0016705">
    <property type="term" value="F:oxidoreductase activity, acting on paired donors, with incorporation or reduction of molecular oxygen"/>
    <property type="evidence" value="ECO:0007669"/>
    <property type="project" value="InterPro"/>
</dbReference>
<keyword evidence="3" id="KW-0479">Metal-binding</keyword>
<gene>
    <name evidence="7" type="ORF">UFOPK2754_00077</name>
    <name evidence="8" type="ORF">UFOPK3139_02315</name>
    <name evidence="9" type="ORF">UFOPK3543_00443</name>
    <name evidence="10" type="ORF">UFOPK3967_00304</name>
</gene>
<dbReference type="Gene3D" id="1.10.630.10">
    <property type="entry name" value="Cytochrome P450"/>
    <property type="match status" value="1"/>
</dbReference>
<dbReference type="InterPro" id="IPR001128">
    <property type="entry name" value="Cyt_P450"/>
</dbReference>
<evidence type="ECO:0000313" key="9">
    <source>
        <dbReference type="EMBL" id="CAB4893592.1"/>
    </source>
</evidence>
<dbReference type="PANTHER" id="PTHR46696">
    <property type="entry name" value="P450, PUTATIVE (EUROFUNG)-RELATED"/>
    <property type="match status" value="1"/>
</dbReference>